<keyword evidence="2" id="KW-1185">Reference proteome</keyword>
<evidence type="ECO:0000313" key="1">
    <source>
        <dbReference type="EMBL" id="SJZ66929.1"/>
    </source>
</evidence>
<gene>
    <name evidence="1" type="ORF">SAMN02745116_01113</name>
</gene>
<dbReference type="AlphaFoldDB" id="A0A1T4MIT4"/>
<protein>
    <submittedName>
        <fullName evidence="1">Uncharacterized protein</fullName>
    </submittedName>
</protein>
<evidence type="ECO:0000313" key="2">
    <source>
        <dbReference type="Proteomes" id="UP000190328"/>
    </source>
</evidence>
<accession>A0A1T4MIT4</accession>
<sequence length="90" mass="10064">MDNKVFKPPDTKTQIEENGIDIRLVVSNLQQKKRLFKTVENGKTGIVFSLKENQTKKLHLPKGVPKELGVVELGGKKKESKESSCLKGVM</sequence>
<reference evidence="1 2" key="1">
    <citation type="submission" date="2017-02" db="EMBL/GenBank/DDBJ databases">
        <authorList>
            <person name="Peterson S.W."/>
        </authorList>
    </citation>
    <scope>NUCLEOTIDE SEQUENCE [LARGE SCALE GENOMIC DNA]</scope>
    <source>
        <strain evidence="1 2">ATCC BAA-1030</strain>
    </source>
</reference>
<name>A0A1T4MIT4_9ENTE</name>
<organism evidence="1 2">
    <name type="scientific">Pilibacter termitis</name>
    <dbReference type="NCBI Taxonomy" id="263852"/>
    <lineage>
        <taxon>Bacteria</taxon>
        <taxon>Bacillati</taxon>
        <taxon>Bacillota</taxon>
        <taxon>Bacilli</taxon>
        <taxon>Lactobacillales</taxon>
        <taxon>Enterococcaceae</taxon>
        <taxon>Pilibacter</taxon>
    </lineage>
</organism>
<dbReference type="STRING" id="263852.SAMN02745116_01113"/>
<proteinExistence type="predicted"/>
<dbReference type="Proteomes" id="UP000190328">
    <property type="component" value="Unassembled WGS sequence"/>
</dbReference>
<dbReference type="EMBL" id="FUXI01000010">
    <property type="protein sequence ID" value="SJZ66929.1"/>
    <property type="molecule type" value="Genomic_DNA"/>
</dbReference>
<dbReference type="RefSeq" id="WP_078807037.1">
    <property type="nucleotide sequence ID" value="NZ_FUXI01000010.1"/>
</dbReference>